<dbReference type="GeneID" id="106817940"/>
<gene>
    <name evidence="2" type="primary">LOC106817940</name>
</gene>
<dbReference type="PANTHER" id="PTHR47018:SF3">
    <property type="entry name" value="MYCBP-ASSOCIATED PROTEIN"/>
    <property type="match status" value="1"/>
</dbReference>
<dbReference type="Proteomes" id="UP000695022">
    <property type="component" value="Unplaced"/>
</dbReference>
<keyword evidence="1" id="KW-1185">Reference proteome</keyword>
<dbReference type="RefSeq" id="XP_014678132.1">
    <property type="nucleotide sequence ID" value="XM_014822646.1"/>
</dbReference>
<evidence type="ECO:0000313" key="1">
    <source>
        <dbReference type="Proteomes" id="UP000695022"/>
    </source>
</evidence>
<name>A0ABM1F111_PRICU</name>
<evidence type="ECO:0000313" key="2">
    <source>
        <dbReference type="RefSeq" id="XP_014678132.1"/>
    </source>
</evidence>
<accession>A0ABM1F111</accession>
<reference evidence="2" key="1">
    <citation type="submission" date="2025-08" db="UniProtKB">
        <authorList>
            <consortium name="RefSeq"/>
        </authorList>
    </citation>
    <scope>IDENTIFICATION</scope>
</reference>
<organism evidence="1 2">
    <name type="scientific">Priapulus caudatus</name>
    <name type="common">Priapulid worm</name>
    <dbReference type="NCBI Taxonomy" id="37621"/>
    <lineage>
        <taxon>Eukaryota</taxon>
        <taxon>Metazoa</taxon>
        <taxon>Ecdysozoa</taxon>
        <taxon>Scalidophora</taxon>
        <taxon>Priapulida</taxon>
        <taxon>Priapulimorpha</taxon>
        <taxon>Priapulimorphida</taxon>
        <taxon>Priapulidae</taxon>
        <taxon>Priapulus</taxon>
    </lineage>
</organism>
<sequence length="309" mass="34727">MMIEHPDVYQRFEEGFHVVRRSDRLWAGLSVDLTIEQVLMRSMKTSSGLTRGRGMTEQQRLIWLLPMPACAEVNNAMQQLTGVNYNTGGENKDMTNARQARDMKDTHAVISYLQERTPFSSDPSLRSISTGVHATSTVNVDSAKTVGTAILTNMDGQTAADYTFKRKDQAITLAAKSAVKIDGEAVQVDPQLLFQRLTIAAKATEDLESVFKYELCSYPPALFDSTLLLRQPQKAVLADAIWTLLTHDAPSPRIPWERGSIYTKVSARNTQSMSQRSMDRQQSCLMAMIVHQQRTQHSRDVREEMLEQG</sequence>
<protein>
    <submittedName>
        <fullName evidence="2">Uncharacterized protein LOC106817940</fullName>
    </submittedName>
</protein>
<proteinExistence type="predicted"/>
<dbReference type="PANTHER" id="PTHR47018">
    <property type="entry name" value="CXC DOMAIN-CONTAINING PROTEIN-RELATED"/>
    <property type="match status" value="1"/>
</dbReference>